<organism evidence="1 2">
    <name type="scientific">Mycobacterium shigaense</name>
    <dbReference type="NCBI Taxonomy" id="722731"/>
    <lineage>
        <taxon>Bacteria</taxon>
        <taxon>Bacillati</taxon>
        <taxon>Actinomycetota</taxon>
        <taxon>Actinomycetes</taxon>
        <taxon>Mycobacteriales</taxon>
        <taxon>Mycobacteriaceae</taxon>
        <taxon>Mycobacterium</taxon>
        <taxon>Mycobacterium simiae complex</taxon>
    </lineage>
</organism>
<dbReference type="KEGG" id="mshg:MSG_00634"/>
<accession>A0A1Z4ECY5</accession>
<sequence length="88" mass="9603">MSTTNDLADPIVSSFVSVLSVPLFELYALLWRAGIVEIRHHQPRGRAARLVARVAPGPRRPICPDPAAHGCPRSRPQSPHRAYSQAVG</sequence>
<reference evidence="2" key="1">
    <citation type="submission" date="2017-06" db="EMBL/GenBank/DDBJ databases">
        <title>Complete Genome Sequence of Mycobacterium shigaense.</title>
        <authorList>
            <person name="Fukano H."/>
            <person name="Yoshida M."/>
            <person name="Kazumi Y."/>
            <person name="Ogura Y."/>
            <person name="Mitarai S."/>
            <person name="Hayashi T."/>
            <person name="Hoshino Y."/>
        </authorList>
    </citation>
    <scope>NUCLEOTIDE SEQUENCE [LARGE SCALE GENOMIC DNA]</scope>
    <source>
        <strain evidence="2">UN-152</strain>
    </source>
</reference>
<dbReference type="EMBL" id="AP018164">
    <property type="protein sequence ID" value="BAX90798.1"/>
    <property type="molecule type" value="Genomic_DNA"/>
</dbReference>
<proteinExistence type="predicted"/>
<protein>
    <submittedName>
        <fullName evidence="1">Uncharacterized protein</fullName>
    </submittedName>
</protein>
<name>A0A1Z4ECY5_9MYCO</name>
<gene>
    <name evidence="1" type="ORF">MSG_00634</name>
</gene>
<dbReference type="RefSeq" id="WP_096437008.1">
    <property type="nucleotide sequence ID" value="NZ_AP018164.1"/>
</dbReference>
<keyword evidence="2" id="KW-1185">Reference proteome</keyword>
<dbReference type="AlphaFoldDB" id="A0A1Z4ECY5"/>
<dbReference type="Proteomes" id="UP000217736">
    <property type="component" value="Chromosome"/>
</dbReference>
<evidence type="ECO:0000313" key="2">
    <source>
        <dbReference type="Proteomes" id="UP000217736"/>
    </source>
</evidence>
<evidence type="ECO:0000313" key="1">
    <source>
        <dbReference type="EMBL" id="BAX90798.1"/>
    </source>
</evidence>
<dbReference type="NCBIfam" id="NF040653">
    <property type="entry name" value="Rv1535_dom"/>
    <property type="match status" value="1"/>
</dbReference>